<dbReference type="RefSeq" id="WP_107726775.1">
    <property type="nucleotide sequence ID" value="NZ_PZZP01000001.1"/>
</dbReference>
<dbReference type="OrthoDB" id="1707618at2"/>
<proteinExistence type="predicted"/>
<gene>
    <name evidence="2" type="ORF">C8J48_2265</name>
</gene>
<comment type="caution">
    <text evidence="2">The sequence shown here is derived from an EMBL/GenBank/DDBJ whole genome shotgun (WGS) entry which is preliminary data.</text>
</comment>
<dbReference type="AlphaFoldDB" id="A0A2T4ZCM5"/>
<name>A0A2T4ZCM5_9BACL</name>
<feature type="domain" description="PRC-barrel" evidence="1">
    <location>
        <begin position="4"/>
        <end position="69"/>
    </location>
</feature>
<dbReference type="SUPFAM" id="SSF50346">
    <property type="entry name" value="PRC-barrel domain"/>
    <property type="match status" value="2"/>
</dbReference>
<dbReference type="InterPro" id="IPR027275">
    <property type="entry name" value="PRC-brl_dom"/>
</dbReference>
<dbReference type="InterPro" id="IPR011033">
    <property type="entry name" value="PRC_barrel-like_sf"/>
</dbReference>
<feature type="domain" description="PRC-barrel" evidence="1">
    <location>
        <begin position="92"/>
        <end position="157"/>
    </location>
</feature>
<evidence type="ECO:0000313" key="3">
    <source>
        <dbReference type="Proteomes" id="UP000241639"/>
    </source>
</evidence>
<dbReference type="EMBL" id="PZZP01000001">
    <property type="protein sequence ID" value="PTM59636.1"/>
    <property type="molecule type" value="Genomic_DNA"/>
</dbReference>
<evidence type="ECO:0000313" key="2">
    <source>
        <dbReference type="EMBL" id="PTM59636.1"/>
    </source>
</evidence>
<evidence type="ECO:0000259" key="1">
    <source>
        <dbReference type="Pfam" id="PF05239"/>
    </source>
</evidence>
<dbReference type="Proteomes" id="UP000241639">
    <property type="component" value="Unassembled WGS sequence"/>
</dbReference>
<accession>A0A2T4ZCM5</accession>
<keyword evidence="3" id="KW-1185">Reference proteome</keyword>
<dbReference type="Gene3D" id="2.30.30.240">
    <property type="entry name" value="PRC-barrel domain"/>
    <property type="match status" value="1"/>
</dbReference>
<dbReference type="Pfam" id="PF05239">
    <property type="entry name" value="PRC"/>
    <property type="match status" value="2"/>
</dbReference>
<reference evidence="2 3" key="1">
    <citation type="submission" date="2018-04" db="EMBL/GenBank/DDBJ databases">
        <title>Genomic Encyclopedia of Archaeal and Bacterial Type Strains, Phase II (KMG-II): from individual species to whole genera.</title>
        <authorList>
            <person name="Goeker M."/>
        </authorList>
    </citation>
    <scope>NUCLEOTIDE SEQUENCE [LARGE SCALE GENOMIC DNA]</scope>
    <source>
        <strain evidence="2 3">DSM 45169</strain>
    </source>
</reference>
<organism evidence="2 3">
    <name type="scientific">Desmospora activa DSM 45169</name>
    <dbReference type="NCBI Taxonomy" id="1121389"/>
    <lineage>
        <taxon>Bacteria</taxon>
        <taxon>Bacillati</taxon>
        <taxon>Bacillota</taxon>
        <taxon>Bacilli</taxon>
        <taxon>Bacillales</taxon>
        <taxon>Thermoactinomycetaceae</taxon>
        <taxon>Desmospora</taxon>
    </lineage>
</organism>
<sequence>MRKSQDIIGLPIIHVSTGKQLGAVRDLLFDRKQQFRGLLVELKGWMKSGKYLPADGIRSLGNDAVIVDREENIRPLDPAADKWVGLLTGETKLKGRTVLMADGSQLGMVEEVYLGQDLGTLWGYELSEGFFNDIMEGRKVIHPHSPLTWGEDVLIATDSSSLM</sequence>
<protein>
    <submittedName>
        <fullName evidence="2">Uncharacterized protein YrrD</fullName>
    </submittedName>
</protein>